<dbReference type="Pfam" id="PF21266">
    <property type="entry name" value="S1_RRP4"/>
    <property type="match status" value="1"/>
</dbReference>
<dbReference type="InterPro" id="IPR054371">
    <property type="entry name" value="RRP4_N"/>
</dbReference>
<dbReference type="PANTHER" id="PTHR21321">
    <property type="entry name" value="PNAS-3 RELATED"/>
    <property type="match status" value="1"/>
</dbReference>
<evidence type="ECO:0000313" key="6">
    <source>
        <dbReference type="EMBL" id="KXB03745.1"/>
    </source>
</evidence>
<feature type="domain" description="S1 motif" evidence="5">
    <location>
        <begin position="63"/>
        <end position="137"/>
    </location>
</feature>
<dbReference type="Gene3D" id="2.40.50.140">
    <property type="entry name" value="Nucleic acid-binding proteins"/>
    <property type="match status" value="1"/>
</dbReference>
<dbReference type="InterPro" id="IPR026699">
    <property type="entry name" value="Exosome_RNA_bind1/RRP40/RRP4"/>
</dbReference>
<dbReference type="GO" id="GO:0008143">
    <property type="term" value="F:poly(A) binding"/>
    <property type="evidence" value="ECO:0007669"/>
    <property type="project" value="InterPro"/>
</dbReference>
<keyword evidence="7" id="KW-1185">Reference proteome</keyword>
<evidence type="ECO:0000256" key="3">
    <source>
        <dbReference type="ARBA" id="ARBA00022884"/>
    </source>
</evidence>
<dbReference type="GO" id="GO:0000178">
    <property type="term" value="C:exosome (RNase complex)"/>
    <property type="evidence" value="ECO:0007669"/>
    <property type="project" value="UniProtKB-KW"/>
</dbReference>
<dbReference type="InterPro" id="IPR023474">
    <property type="entry name" value="Rrp4"/>
</dbReference>
<comment type="subcellular location">
    <subcellularLocation>
        <location evidence="4">Cytoplasm</location>
    </subcellularLocation>
</comment>
<dbReference type="CDD" id="cd05789">
    <property type="entry name" value="S1_Rrp4"/>
    <property type="match status" value="1"/>
</dbReference>
<evidence type="ECO:0000256" key="4">
    <source>
        <dbReference type="HAMAP-Rule" id="MF_00623"/>
    </source>
</evidence>
<protein>
    <recommendedName>
        <fullName evidence="4">Exosome complex component Rrp4</fullName>
    </recommendedName>
</protein>
<dbReference type="SUPFAM" id="SSF50249">
    <property type="entry name" value="Nucleic acid-binding proteins"/>
    <property type="match status" value="1"/>
</dbReference>
<reference evidence="6 7" key="1">
    <citation type="journal article" date="2016" name="Sci. Rep.">
        <title>Metabolic traits of an uncultured archaeal lineage -MSBL1- from brine pools of the Red Sea.</title>
        <authorList>
            <person name="Mwirichia R."/>
            <person name="Alam I."/>
            <person name="Rashid M."/>
            <person name="Vinu M."/>
            <person name="Ba-Alawi W."/>
            <person name="Anthony Kamau A."/>
            <person name="Kamanda Ngugi D."/>
            <person name="Goker M."/>
            <person name="Klenk H.P."/>
            <person name="Bajic V."/>
            <person name="Stingl U."/>
        </authorList>
    </citation>
    <scope>NUCLEOTIDE SEQUENCE [LARGE SCALE GENOMIC DNA]</scope>
    <source>
        <strain evidence="6">SCGC-AAA261F19</strain>
    </source>
</reference>
<dbReference type="CDD" id="cd22524">
    <property type="entry name" value="KH-I_Rrp4_prokar"/>
    <property type="match status" value="1"/>
</dbReference>
<proteinExistence type="inferred from homology"/>
<comment type="function">
    <text evidence="4">Non-catalytic component of the exosome, which is a complex involved in RNA degradation. Increases the RNA binding and the efficiency of RNA degradation. Confers strong poly(A) specificity to the exosome.</text>
</comment>
<dbReference type="NCBIfam" id="NF003181">
    <property type="entry name" value="PRK04163.1-1"/>
    <property type="match status" value="1"/>
</dbReference>
<evidence type="ECO:0000256" key="1">
    <source>
        <dbReference type="ARBA" id="ARBA00022490"/>
    </source>
</evidence>
<comment type="subunit">
    <text evidence="4">Component of the archaeal exosome complex. Forms a trimer of Rrp4 and/or Csl4 subunits. The trimer associates with an hexameric ring-like arrangement composed of 3 Rrp41-Rrp42 heterodimers.</text>
</comment>
<dbReference type="GO" id="GO:0071034">
    <property type="term" value="P:CUT catabolic process"/>
    <property type="evidence" value="ECO:0007669"/>
    <property type="project" value="TreeGrafter"/>
</dbReference>
<evidence type="ECO:0000256" key="2">
    <source>
        <dbReference type="ARBA" id="ARBA00022835"/>
    </source>
</evidence>
<evidence type="ECO:0000313" key="7">
    <source>
        <dbReference type="Proteomes" id="UP000070565"/>
    </source>
</evidence>
<dbReference type="InterPro" id="IPR036612">
    <property type="entry name" value="KH_dom_type_1_sf"/>
</dbReference>
<dbReference type="GO" id="GO:0005737">
    <property type="term" value="C:cytoplasm"/>
    <property type="evidence" value="ECO:0007669"/>
    <property type="project" value="UniProtKB-SubCell"/>
</dbReference>
<dbReference type="Proteomes" id="UP000070565">
    <property type="component" value="Unassembled WGS sequence"/>
</dbReference>
<dbReference type="Gene3D" id="3.30.1370.10">
    <property type="entry name" value="K Homology domain, type 1"/>
    <property type="match status" value="1"/>
</dbReference>
<dbReference type="GO" id="GO:0034475">
    <property type="term" value="P:U4 snRNA 3'-end processing"/>
    <property type="evidence" value="ECO:0007669"/>
    <property type="project" value="TreeGrafter"/>
</dbReference>
<dbReference type="GO" id="GO:0000467">
    <property type="term" value="P:exonucleolytic trimming to generate mature 3'-end of 5.8S rRNA from tricistronic rRNA transcript (SSU-rRNA, 5.8S rRNA, LSU-rRNA)"/>
    <property type="evidence" value="ECO:0007669"/>
    <property type="project" value="TreeGrafter"/>
</dbReference>
<dbReference type="PANTHER" id="PTHR21321:SF4">
    <property type="entry name" value="EXOSOME COMPLEX COMPONENT RRP4"/>
    <property type="match status" value="1"/>
</dbReference>
<dbReference type="SUPFAM" id="SSF54791">
    <property type="entry name" value="Eukaryotic type KH-domain (KH-domain type I)"/>
    <property type="match status" value="1"/>
</dbReference>
<keyword evidence="3 4" id="KW-0694">RNA-binding</keyword>
<dbReference type="InterPro" id="IPR003029">
    <property type="entry name" value="S1_domain"/>
</dbReference>
<comment type="caution">
    <text evidence="6">The sequence shown here is derived from an EMBL/GenBank/DDBJ whole genome shotgun (WGS) entry which is preliminary data.</text>
</comment>
<sequence>MMVVEERELVVPGQLIAKGDYSLHGGVFRDGEEIRASKLGLVDKRKHGVRVIPLEGRYIPKAGDKVIGVVTDSYYAGWLLDINSPYPGNLTVSSLLQRKVDLSEVNIDKYLGIGDVVFARIQDVDELMKVRLEVTREERGKITGGQLVEILPSRIPRVIGRKGSMISVLEEIGECELLVGQNGRVVVISDDLERRSKVVEALFKIEREAHISGLTDRVWKFLERKE</sequence>
<keyword evidence="1 4" id="KW-0963">Cytoplasm</keyword>
<dbReference type="InterPro" id="IPR012340">
    <property type="entry name" value="NA-bd_OB-fold"/>
</dbReference>
<dbReference type="InterPro" id="IPR048565">
    <property type="entry name" value="S1_RRP4"/>
</dbReference>
<organism evidence="6 7">
    <name type="scientific">candidate division MSBL1 archaeon SCGC-AAA261F19</name>
    <dbReference type="NCBI Taxonomy" id="1698275"/>
    <lineage>
        <taxon>Archaea</taxon>
        <taxon>Methanobacteriati</taxon>
        <taxon>Methanobacteriota</taxon>
        <taxon>candidate division MSBL1</taxon>
    </lineage>
</organism>
<keyword evidence="2 4" id="KW-0271">Exosome</keyword>
<dbReference type="AlphaFoldDB" id="A0A133VBF6"/>
<dbReference type="SMART" id="SM00316">
    <property type="entry name" value="S1"/>
    <property type="match status" value="1"/>
</dbReference>
<accession>A0A133VBF6</accession>
<dbReference type="Gene3D" id="2.40.50.100">
    <property type="match status" value="1"/>
</dbReference>
<gene>
    <name evidence="4" type="primary">rrp4</name>
    <name evidence="6" type="ORF">AKJ45_00645</name>
</gene>
<comment type="similarity">
    <text evidence="4">Belongs to the RRP4 family.</text>
</comment>
<dbReference type="Pfam" id="PF22625">
    <property type="entry name" value="ECR1_N_2"/>
    <property type="match status" value="1"/>
</dbReference>
<evidence type="ECO:0000259" key="5">
    <source>
        <dbReference type="PROSITE" id="PS50126"/>
    </source>
</evidence>
<dbReference type="HAMAP" id="MF_00623">
    <property type="entry name" value="Exosome_Rrp4"/>
    <property type="match status" value="1"/>
</dbReference>
<dbReference type="SUPFAM" id="SSF110324">
    <property type="entry name" value="Ribosomal L27 protein-like"/>
    <property type="match status" value="1"/>
</dbReference>
<name>A0A133VBF6_9EURY</name>
<dbReference type="GO" id="GO:0071051">
    <property type="term" value="P:poly(A)-dependent snoRNA 3'-end processing"/>
    <property type="evidence" value="ECO:0007669"/>
    <property type="project" value="TreeGrafter"/>
</dbReference>
<dbReference type="PROSITE" id="PS50126">
    <property type="entry name" value="S1"/>
    <property type="match status" value="1"/>
</dbReference>
<dbReference type="EMBL" id="LHXZ01000004">
    <property type="protein sequence ID" value="KXB03745.1"/>
    <property type="molecule type" value="Genomic_DNA"/>
</dbReference>